<keyword evidence="2" id="KW-0812">Transmembrane</keyword>
<feature type="region of interest" description="Disordered" evidence="1">
    <location>
        <begin position="35"/>
        <end position="84"/>
    </location>
</feature>
<dbReference type="Proteomes" id="UP000294739">
    <property type="component" value="Unassembled WGS sequence"/>
</dbReference>
<protein>
    <submittedName>
        <fullName evidence="3">Uncharacterized protein</fullName>
    </submittedName>
</protein>
<accession>A0A4V2Z2V6</accession>
<dbReference type="InParanoid" id="A0A4V2Z2V6"/>
<sequence length="140" mass="14577">MTDAPQQRRNSVLAVMAAVVVVAVAVVLAVWLTGRGDDDDSGAVAVPSADGSGDRSASDDSATPDGSLRTGEPLQLLPSPMGGQEAIDALGEEDLERVAEINNTTVDELRDLLLRDATLLVSPSGRLMYEDTMTPPATSE</sequence>
<feature type="transmembrane region" description="Helical" evidence="2">
    <location>
        <begin position="12"/>
        <end position="32"/>
    </location>
</feature>
<name>A0A4V2Z2V6_9ACTN</name>
<dbReference type="OrthoDB" id="5197239at2"/>
<keyword evidence="2" id="KW-0472">Membrane</keyword>
<comment type="caution">
    <text evidence="3">The sequence shown here is derived from an EMBL/GenBank/DDBJ whole genome shotgun (WGS) entry which is preliminary data.</text>
</comment>
<evidence type="ECO:0000256" key="2">
    <source>
        <dbReference type="SAM" id="Phobius"/>
    </source>
</evidence>
<organism evidence="3 4">
    <name type="scientific">Jiangella asiatica</name>
    <dbReference type="NCBI Taxonomy" id="2530372"/>
    <lineage>
        <taxon>Bacteria</taxon>
        <taxon>Bacillati</taxon>
        <taxon>Actinomycetota</taxon>
        <taxon>Actinomycetes</taxon>
        <taxon>Jiangellales</taxon>
        <taxon>Jiangellaceae</taxon>
        <taxon>Jiangella</taxon>
    </lineage>
</organism>
<proteinExistence type="predicted"/>
<keyword evidence="4" id="KW-1185">Reference proteome</keyword>
<gene>
    <name evidence="3" type="ORF">E1269_11880</name>
</gene>
<dbReference type="RefSeq" id="WP_131894649.1">
    <property type="nucleotide sequence ID" value="NZ_SMKZ01000014.1"/>
</dbReference>
<evidence type="ECO:0000313" key="3">
    <source>
        <dbReference type="EMBL" id="TDE10388.1"/>
    </source>
</evidence>
<dbReference type="EMBL" id="SMKZ01000014">
    <property type="protein sequence ID" value="TDE10388.1"/>
    <property type="molecule type" value="Genomic_DNA"/>
</dbReference>
<keyword evidence="2" id="KW-1133">Transmembrane helix</keyword>
<evidence type="ECO:0000256" key="1">
    <source>
        <dbReference type="SAM" id="MobiDB-lite"/>
    </source>
</evidence>
<reference evidence="3 4" key="1">
    <citation type="submission" date="2019-03" db="EMBL/GenBank/DDBJ databases">
        <title>Draft genome sequences of novel Actinobacteria.</title>
        <authorList>
            <person name="Sahin N."/>
            <person name="Ay H."/>
            <person name="Saygin H."/>
        </authorList>
    </citation>
    <scope>NUCLEOTIDE SEQUENCE [LARGE SCALE GENOMIC DNA]</scope>
    <source>
        <strain evidence="3 4">5K138</strain>
    </source>
</reference>
<evidence type="ECO:0000313" key="4">
    <source>
        <dbReference type="Proteomes" id="UP000294739"/>
    </source>
</evidence>
<dbReference type="AlphaFoldDB" id="A0A4V2Z2V6"/>